<dbReference type="OrthoDB" id="10433343at2759"/>
<name>A0A6G1LAP8_9PEZI</name>
<feature type="compositionally biased region" description="Polar residues" evidence="1">
    <location>
        <begin position="22"/>
        <end position="34"/>
    </location>
</feature>
<dbReference type="EMBL" id="ML995832">
    <property type="protein sequence ID" value="KAF2769662.1"/>
    <property type="molecule type" value="Genomic_DNA"/>
</dbReference>
<feature type="region of interest" description="Disordered" evidence="1">
    <location>
        <begin position="1"/>
        <end position="48"/>
    </location>
</feature>
<organism evidence="2 3">
    <name type="scientific">Teratosphaeria nubilosa</name>
    <dbReference type="NCBI Taxonomy" id="161662"/>
    <lineage>
        <taxon>Eukaryota</taxon>
        <taxon>Fungi</taxon>
        <taxon>Dikarya</taxon>
        <taxon>Ascomycota</taxon>
        <taxon>Pezizomycotina</taxon>
        <taxon>Dothideomycetes</taxon>
        <taxon>Dothideomycetidae</taxon>
        <taxon>Mycosphaerellales</taxon>
        <taxon>Teratosphaeriaceae</taxon>
        <taxon>Teratosphaeria</taxon>
    </lineage>
</organism>
<proteinExistence type="predicted"/>
<feature type="compositionally biased region" description="Low complexity" evidence="1">
    <location>
        <begin position="1"/>
        <end position="21"/>
    </location>
</feature>
<dbReference type="Proteomes" id="UP000799436">
    <property type="component" value="Unassembled WGS sequence"/>
</dbReference>
<protein>
    <submittedName>
        <fullName evidence="2">Uncharacterized protein</fullName>
    </submittedName>
</protein>
<evidence type="ECO:0000313" key="3">
    <source>
        <dbReference type="Proteomes" id="UP000799436"/>
    </source>
</evidence>
<sequence>MASSNTITASAATQPAAPQAQHHINTAQAQSSPCQKPDDGTTKLPPVDTSKAYLQLLMKEPYPQPNDWRFHAHQCRKALRVLFAGQPYKDWKSIPVFEDDFSDEDEQDDSDGEQMLAPASPDYDYDSEPDEAPSPKRKLSINAAVRCDSPPKRAALIYEPWLNPPAFYDWSRFETGKGDITCAEHSRSGRWWT</sequence>
<keyword evidence="3" id="KW-1185">Reference proteome</keyword>
<evidence type="ECO:0000313" key="2">
    <source>
        <dbReference type="EMBL" id="KAF2769662.1"/>
    </source>
</evidence>
<evidence type="ECO:0000256" key="1">
    <source>
        <dbReference type="SAM" id="MobiDB-lite"/>
    </source>
</evidence>
<feature type="compositionally biased region" description="Acidic residues" evidence="1">
    <location>
        <begin position="97"/>
        <end position="112"/>
    </location>
</feature>
<accession>A0A6G1LAP8</accession>
<dbReference type="AlphaFoldDB" id="A0A6G1LAP8"/>
<feature type="region of interest" description="Disordered" evidence="1">
    <location>
        <begin position="96"/>
        <end position="137"/>
    </location>
</feature>
<gene>
    <name evidence="2" type="ORF">EJ03DRAFT_351159</name>
</gene>
<reference evidence="2" key="1">
    <citation type="journal article" date="2020" name="Stud. Mycol.">
        <title>101 Dothideomycetes genomes: a test case for predicting lifestyles and emergence of pathogens.</title>
        <authorList>
            <person name="Haridas S."/>
            <person name="Albert R."/>
            <person name="Binder M."/>
            <person name="Bloem J."/>
            <person name="Labutti K."/>
            <person name="Salamov A."/>
            <person name="Andreopoulos B."/>
            <person name="Baker S."/>
            <person name="Barry K."/>
            <person name="Bills G."/>
            <person name="Bluhm B."/>
            <person name="Cannon C."/>
            <person name="Castanera R."/>
            <person name="Culley D."/>
            <person name="Daum C."/>
            <person name="Ezra D."/>
            <person name="Gonzalez J."/>
            <person name="Henrissat B."/>
            <person name="Kuo A."/>
            <person name="Liang C."/>
            <person name="Lipzen A."/>
            <person name="Lutzoni F."/>
            <person name="Magnuson J."/>
            <person name="Mondo S."/>
            <person name="Nolan M."/>
            <person name="Ohm R."/>
            <person name="Pangilinan J."/>
            <person name="Park H.-J."/>
            <person name="Ramirez L."/>
            <person name="Alfaro M."/>
            <person name="Sun H."/>
            <person name="Tritt A."/>
            <person name="Yoshinaga Y."/>
            <person name="Zwiers L.-H."/>
            <person name="Turgeon B."/>
            <person name="Goodwin S."/>
            <person name="Spatafora J."/>
            <person name="Crous P."/>
            <person name="Grigoriev I."/>
        </authorList>
    </citation>
    <scope>NUCLEOTIDE SEQUENCE</scope>
    <source>
        <strain evidence="2">CBS 116005</strain>
    </source>
</reference>